<feature type="site" description="Important for substrate specificity" evidence="8">
    <location>
        <position position="192"/>
    </location>
</feature>
<dbReference type="GO" id="GO:0004414">
    <property type="term" value="F:homoserine O-acetyltransferase activity"/>
    <property type="evidence" value="ECO:0007669"/>
    <property type="project" value="UniProtKB-EC"/>
</dbReference>
<comment type="pathway">
    <text evidence="8">Amino-acid biosynthesis; L-methionine biosynthesis via de novo pathway; O-acetyl-L-homoserine from L-homoserine: step 1/1.</text>
</comment>
<feature type="active site" description="Acyl-thioester intermediate" evidence="8 9">
    <location>
        <position position="142"/>
    </location>
</feature>
<comment type="function">
    <text evidence="8">Transfers an acetyl group from acetyl-CoA to L-homoserine, forming acetyl-L-homoserine.</text>
</comment>
<feature type="active site" evidence="8">
    <location>
        <position position="237"/>
    </location>
</feature>
<reference evidence="10" key="1">
    <citation type="journal article" date="2022" name="Int. J. Syst. Evol. Microbiol.">
        <title>Genome-based, phenotypic and chemotaxonomic classification of Faecalibacterium strains: proposal of three novel species Faecalibacterium duncaniae sp. nov., Faecalibacterium hattorii sp. nov. and Faecalibacterium gallinarum sp. nov. .</title>
        <authorList>
            <person name="Sakamoto M."/>
            <person name="Sakurai N."/>
            <person name="Tanno H."/>
            <person name="Iino T."/>
            <person name="Ohkuma M."/>
            <person name="Endo A."/>
        </authorList>
    </citation>
    <scope>NUCLEOTIDE SEQUENCE</scope>
    <source>
        <strain evidence="10">JCM 17207</strain>
    </source>
</reference>
<evidence type="ECO:0000256" key="7">
    <source>
        <dbReference type="ARBA" id="ARBA00049043"/>
    </source>
</evidence>
<dbReference type="PANTHER" id="PTHR20919:SF0">
    <property type="entry name" value="HOMOSERINE O-SUCCINYLTRANSFERASE"/>
    <property type="match status" value="1"/>
</dbReference>
<comment type="catalytic activity">
    <reaction evidence="7 8">
        <text>L-homoserine + acetyl-CoA = O-acetyl-L-homoserine + CoA</text>
        <dbReference type="Rhea" id="RHEA:13701"/>
        <dbReference type="ChEBI" id="CHEBI:57287"/>
        <dbReference type="ChEBI" id="CHEBI:57288"/>
        <dbReference type="ChEBI" id="CHEBI:57476"/>
        <dbReference type="ChEBI" id="CHEBI:57716"/>
        <dbReference type="EC" id="2.3.1.31"/>
    </reaction>
</comment>
<dbReference type="Pfam" id="PF04204">
    <property type="entry name" value="HTS"/>
    <property type="match status" value="1"/>
</dbReference>
<dbReference type="EC" id="2.3.1.31" evidence="8"/>
<sequence>MPLIIPKTLPAYDALYQENIFVMHRERAAAQHIRPLEILILNLMPTKITTETQIARLLANSPLQVHMTLLQTASHSATHVSAAHLEAFYKTFDEVKQMRFDGMIITGAPVETIPFEQVDYWPELCEIMEFSETNVYSTLHVCWGAQAALYYHYGVKKEPLDQKMFGIFEHRVTRPANPLVRGFDEVFYAPHSRHTGICRADVENCRALRILAESDEAGPYLLSTENGRQIFVTGHPEYDKLTLDAEYRRDKAKGLDIAVPKNYYPGDDPSRSPIFRWRGHAHLLYSNWLNYYVYQNTPYDLGTLDRVRRD</sequence>
<feature type="binding site" evidence="8">
    <location>
        <position position="192"/>
    </location>
    <ligand>
        <name>substrate</name>
    </ligand>
</feature>
<evidence type="ECO:0000256" key="8">
    <source>
        <dbReference type="HAMAP-Rule" id="MF_00295"/>
    </source>
</evidence>
<dbReference type="GO" id="GO:0019281">
    <property type="term" value="P:L-methionine biosynthetic process from homoserine via O-succinyl-L-homoserine and cystathionine"/>
    <property type="evidence" value="ECO:0007669"/>
    <property type="project" value="InterPro"/>
</dbReference>
<protein>
    <recommendedName>
        <fullName evidence="8">Homoserine O-acetyltransferase</fullName>
        <shortName evidence="8">HAT</shortName>
        <ecNumber evidence="8">2.3.1.31</ecNumber>
    </recommendedName>
    <alternativeName>
        <fullName evidence="8">Homoserine transacetylase</fullName>
        <shortName evidence="8">HTA</shortName>
    </alternativeName>
</protein>
<feature type="binding site" evidence="8">
    <location>
        <position position="163"/>
    </location>
    <ligand>
        <name>substrate</name>
    </ligand>
</feature>
<dbReference type="CDD" id="cd03131">
    <property type="entry name" value="GATase1_HTS"/>
    <property type="match status" value="1"/>
</dbReference>
<proteinExistence type="inferred from homology"/>
<evidence type="ECO:0000256" key="9">
    <source>
        <dbReference type="PIRSR" id="PIRSR000450-1"/>
    </source>
</evidence>
<keyword evidence="3 8" id="KW-0028">Amino-acid biosynthesis</keyword>
<evidence type="ECO:0000313" key="11">
    <source>
        <dbReference type="Proteomes" id="UP001055185"/>
    </source>
</evidence>
<evidence type="ECO:0000256" key="6">
    <source>
        <dbReference type="ARBA" id="ARBA00023315"/>
    </source>
</evidence>
<dbReference type="SUPFAM" id="SSF52317">
    <property type="entry name" value="Class I glutamine amidotransferase-like"/>
    <property type="match status" value="1"/>
</dbReference>
<gene>
    <name evidence="10" type="primary">metA</name>
    <name evidence="8" type="synonym">metAA</name>
    <name evidence="10" type="ORF">JCM17207_24240</name>
</gene>
<feature type="site" description="Important for acyl-CoA specificity" evidence="8">
    <location>
        <position position="111"/>
    </location>
</feature>
<keyword evidence="6 8" id="KW-0012">Acyltransferase</keyword>
<feature type="binding site" evidence="8">
    <location>
        <position position="249"/>
    </location>
    <ligand>
        <name>substrate</name>
    </ligand>
</feature>
<dbReference type="InterPro" id="IPR033752">
    <property type="entry name" value="MetA_family"/>
</dbReference>
<keyword evidence="11" id="KW-1185">Reference proteome</keyword>
<evidence type="ECO:0000256" key="3">
    <source>
        <dbReference type="ARBA" id="ARBA00022605"/>
    </source>
</evidence>
<dbReference type="GO" id="GO:0008899">
    <property type="term" value="F:homoserine O-succinyltransferase activity"/>
    <property type="evidence" value="ECO:0007669"/>
    <property type="project" value="UniProtKB-UniRule"/>
</dbReference>
<dbReference type="HAMAP" id="MF_00295">
    <property type="entry name" value="MetA_acyltransf"/>
    <property type="match status" value="1"/>
</dbReference>
<evidence type="ECO:0000256" key="4">
    <source>
        <dbReference type="ARBA" id="ARBA00022679"/>
    </source>
</evidence>
<dbReference type="Proteomes" id="UP001055185">
    <property type="component" value="Unassembled WGS sequence"/>
</dbReference>
<keyword evidence="2 8" id="KW-0963">Cytoplasm</keyword>
<comment type="subcellular location">
    <subcellularLocation>
        <location evidence="1 8">Cytoplasm</location>
    </subcellularLocation>
</comment>
<dbReference type="RefSeq" id="WP_238318009.1">
    <property type="nucleotide sequence ID" value="NZ_BQKV01000108.1"/>
</dbReference>
<dbReference type="InterPro" id="IPR029062">
    <property type="entry name" value="Class_I_gatase-like"/>
</dbReference>
<dbReference type="PIRSF" id="PIRSF000450">
    <property type="entry name" value="H_ser_succinyltr"/>
    <property type="match status" value="1"/>
</dbReference>
<keyword evidence="5 8" id="KW-0486">Methionine biosynthesis</keyword>
<evidence type="ECO:0000256" key="2">
    <source>
        <dbReference type="ARBA" id="ARBA00022490"/>
    </source>
</evidence>
<dbReference type="GO" id="GO:0005737">
    <property type="term" value="C:cytoplasm"/>
    <property type="evidence" value="ECO:0007669"/>
    <property type="project" value="UniProtKB-SubCell"/>
</dbReference>
<dbReference type="EMBL" id="BQKV01000108">
    <property type="protein sequence ID" value="GJN65799.1"/>
    <property type="molecule type" value="Genomic_DNA"/>
</dbReference>
<evidence type="ECO:0000256" key="5">
    <source>
        <dbReference type="ARBA" id="ARBA00023167"/>
    </source>
</evidence>
<name>A0AA37J0L6_9FIRM</name>
<evidence type="ECO:0000313" key="10">
    <source>
        <dbReference type="EMBL" id="GJN65799.1"/>
    </source>
</evidence>
<dbReference type="AlphaFoldDB" id="A0AA37J0L6"/>
<evidence type="ECO:0000256" key="1">
    <source>
        <dbReference type="ARBA" id="ARBA00004496"/>
    </source>
</evidence>
<dbReference type="PANTHER" id="PTHR20919">
    <property type="entry name" value="HOMOSERINE O-SUCCINYLTRANSFERASE"/>
    <property type="match status" value="1"/>
</dbReference>
<accession>A0AA37J0L6</accession>
<dbReference type="NCBIfam" id="TIGR01001">
    <property type="entry name" value="metA"/>
    <property type="match status" value="1"/>
</dbReference>
<dbReference type="FunFam" id="3.40.50.880:FF:000004">
    <property type="entry name" value="Homoserine O-succinyltransferase"/>
    <property type="match status" value="1"/>
</dbReference>
<keyword evidence="4 8" id="KW-0808">Transferase</keyword>
<dbReference type="Gene3D" id="3.40.50.880">
    <property type="match status" value="1"/>
</dbReference>
<comment type="caution">
    <text evidence="10">The sequence shown here is derived from an EMBL/GenBank/DDBJ whole genome shotgun (WGS) entry which is preliminary data.</text>
</comment>
<comment type="caution">
    <text evidence="8">Lacks conserved residue(s) required for the propagation of feature annotation.</text>
</comment>
<feature type="active site" description="Proton acceptor" evidence="8">
    <location>
        <position position="235"/>
    </location>
</feature>
<comment type="similarity">
    <text evidence="8">Belongs to the MetA family.</text>
</comment>
<organism evidence="10 11">
    <name type="scientific">Faecalibacterium gallinarum</name>
    <dbReference type="NCBI Taxonomy" id="2903556"/>
    <lineage>
        <taxon>Bacteria</taxon>
        <taxon>Bacillati</taxon>
        <taxon>Bacillota</taxon>
        <taxon>Clostridia</taxon>
        <taxon>Eubacteriales</taxon>
        <taxon>Oscillospiraceae</taxon>
        <taxon>Faecalibacterium</taxon>
    </lineage>
</organism>
<dbReference type="InterPro" id="IPR005697">
    <property type="entry name" value="HST_MetA"/>
</dbReference>